<dbReference type="GO" id="GO:0009407">
    <property type="term" value="P:toxin catabolic process"/>
    <property type="evidence" value="ECO:0007669"/>
    <property type="project" value="UniProtKB-ARBA"/>
</dbReference>
<dbReference type="SUPFAM" id="SSF52833">
    <property type="entry name" value="Thioredoxin-like"/>
    <property type="match status" value="1"/>
</dbReference>
<dbReference type="InterPro" id="IPR045073">
    <property type="entry name" value="Omega/Tau-like"/>
</dbReference>
<sequence length="75" mass="8543">MGEEELKVFGAWGSPFSRRVEIALELKGVPFEYMEENVSDDKLKSPLLLKYNPIYKKVPVLLHNGKPVVESLIIL</sequence>
<dbReference type="Gene3D" id="3.40.30.10">
    <property type="entry name" value="Glutaredoxin"/>
    <property type="match status" value="1"/>
</dbReference>
<dbReference type="PANTHER" id="PTHR11260:SF777">
    <property type="entry name" value="GLUTATHIONE TRANSFERASE"/>
    <property type="match status" value="1"/>
</dbReference>
<keyword evidence="6" id="KW-1185">Reference proteome</keyword>
<dbReference type="GO" id="GO:0005829">
    <property type="term" value="C:cytosol"/>
    <property type="evidence" value="ECO:0007669"/>
    <property type="project" value="UniProtKB-SubCell"/>
</dbReference>
<evidence type="ECO:0000259" key="4">
    <source>
        <dbReference type="PROSITE" id="PS50404"/>
    </source>
</evidence>
<gene>
    <name evidence="5" type="ORF">F3Y22_tig00111027pilonHSYRG00661</name>
</gene>
<reference evidence="5" key="1">
    <citation type="submission" date="2019-09" db="EMBL/GenBank/DDBJ databases">
        <title>Draft genome information of white flower Hibiscus syriacus.</title>
        <authorList>
            <person name="Kim Y.-M."/>
        </authorList>
    </citation>
    <scope>NUCLEOTIDE SEQUENCE [LARGE SCALE GENOMIC DNA]</scope>
    <source>
        <strain evidence="5">YM2019G1</strain>
    </source>
</reference>
<comment type="similarity">
    <text evidence="2">Belongs to the GST superfamily. Tau family.</text>
</comment>
<dbReference type="Proteomes" id="UP000436088">
    <property type="component" value="Unassembled WGS sequence"/>
</dbReference>
<dbReference type="PANTHER" id="PTHR11260">
    <property type="entry name" value="GLUTATHIONE S-TRANSFERASE, GST, SUPERFAMILY, GST DOMAIN CONTAINING"/>
    <property type="match status" value="1"/>
</dbReference>
<dbReference type="InterPro" id="IPR004045">
    <property type="entry name" value="Glutathione_S-Trfase_N"/>
</dbReference>
<organism evidence="5 6">
    <name type="scientific">Hibiscus syriacus</name>
    <name type="common">Rose of Sharon</name>
    <dbReference type="NCBI Taxonomy" id="106335"/>
    <lineage>
        <taxon>Eukaryota</taxon>
        <taxon>Viridiplantae</taxon>
        <taxon>Streptophyta</taxon>
        <taxon>Embryophyta</taxon>
        <taxon>Tracheophyta</taxon>
        <taxon>Spermatophyta</taxon>
        <taxon>Magnoliopsida</taxon>
        <taxon>eudicotyledons</taxon>
        <taxon>Gunneridae</taxon>
        <taxon>Pentapetalae</taxon>
        <taxon>rosids</taxon>
        <taxon>malvids</taxon>
        <taxon>Malvales</taxon>
        <taxon>Malvaceae</taxon>
        <taxon>Malvoideae</taxon>
        <taxon>Hibiscus</taxon>
    </lineage>
</organism>
<dbReference type="EC" id="2.5.1.18" evidence="3"/>
<evidence type="ECO:0000313" key="6">
    <source>
        <dbReference type="Proteomes" id="UP000436088"/>
    </source>
</evidence>
<keyword evidence="1" id="KW-0216">Detoxification</keyword>
<dbReference type="InterPro" id="IPR036249">
    <property type="entry name" value="Thioredoxin-like_sf"/>
</dbReference>
<evidence type="ECO:0000256" key="3">
    <source>
        <dbReference type="RuleBase" id="RU369102"/>
    </source>
</evidence>
<comment type="subcellular location">
    <subcellularLocation>
        <location evidence="3">Cytoplasm</location>
        <location evidence="3">Cytosol</location>
    </subcellularLocation>
</comment>
<accession>A0A6A2Z782</accession>
<dbReference type="AlphaFoldDB" id="A0A6A2Z782"/>
<evidence type="ECO:0000256" key="1">
    <source>
        <dbReference type="ARBA" id="ARBA00022575"/>
    </source>
</evidence>
<dbReference type="GO" id="GO:0004364">
    <property type="term" value="F:glutathione transferase activity"/>
    <property type="evidence" value="ECO:0007669"/>
    <property type="project" value="UniProtKB-UniRule"/>
</dbReference>
<dbReference type="Pfam" id="PF02798">
    <property type="entry name" value="GST_N"/>
    <property type="match status" value="1"/>
</dbReference>
<keyword evidence="3" id="KW-0963">Cytoplasm</keyword>
<proteinExistence type="inferred from homology"/>
<dbReference type="GO" id="GO:0006749">
    <property type="term" value="P:glutathione metabolic process"/>
    <property type="evidence" value="ECO:0007669"/>
    <property type="project" value="TreeGrafter"/>
</dbReference>
<keyword evidence="3" id="KW-0808">Transferase</keyword>
<comment type="catalytic activity">
    <reaction evidence="3">
        <text>RX + glutathione = an S-substituted glutathione + a halide anion + H(+)</text>
        <dbReference type="Rhea" id="RHEA:16437"/>
        <dbReference type="ChEBI" id="CHEBI:15378"/>
        <dbReference type="ChEBI" id="CHEBI:16042"/>
        <dbReference type="ChEBI" id="CHEBI:17792"/>
        <dbReference type="ChEBI" id="CHEBI:57925"/>
        <dbReference type="ChEBI" id="CHEBI:90779"/>
        <dbReference type="EC" id="2.5.1.18"/>
    </reaction>
</comment>
<name>A0A6A2Z782_HIBSY</name>
<protein>
    <recommendedName>
        <fullName evidence="3">Glutathione S-transferase</fullName>
        <ecNumber evidence="3">2.5.1.18</ecNumber>
    </recommendedName>
</protein>
<comment type="function">
    <text evidence="3">Is involved in the conjugation of reduced glutathione to a wide number of exogenous and endogenous hydrophobic electrophiles.</text>
</comment>
<evidence type="ECO:0000256" key="2">
    <source>
        <dbReference type="ARBA" id="ARBA00025743"/>
    </source>
</evidence>
<feature type="domain" description="GST N-terminal" evidence="4">
    <location>
        <begin position="4"/>
        <end position="75"/>
    </location>
</feature>
<evidence type="ECO:0000313" key="5">
    <source>
        <dbReference type="EMBL" id="KAE8686985.1"/>
    </source>
</evidence>
<dbReference type="EMBL" id="VEPZ02001209">
    <property type="protein sequence ID" value="KAE8686985.1"/>
    <property type="molecule type" value="Genomic_DNA"/>
</dbReference>
<dbReference type="PROSITE" id="PS50404">
    <property type="entry name" value="GST_NTER"/>
    <property type="match status" value="1"/>
</dbReference>
<comment type="caution">
    <text evidence="5">The sequence shown here is derived from an EMBL/GenBank/DDBJ whole genome shotgun (WGS) entry which is preliminary data.</text>
</comment>